<dbReference type="AlphaFoldDB" id="A0A2K2EV59"/>
<dbReference type="OrthoDB" id="9806267at2"/>
<dbReference type="InterPro" id="IPR050695">
    <property type="entry name" value="N-acetylmuramoyl_amidase_3"/>
</dbReference>
<protein>
    <submittedName>
        <fullName evidence="3">Cell wall hydrolase</fullName>
    </submittedName>
</protein>
<dbReference type="PANTHER" id="PTHR30404">
    <property type="entry name" value="N-ACETYLMURAMOYL-L-ALANINE AMIDASE"/>
    <property type="match status" value="1"/>
</dbReference>
<reference evidence="3 4" key="1">
    <citation type="submission" date="2017-06" db="EMBL/GenBank/DDBJ databases">
        <title>Investigating the central metabolism of Clostridium thermosuccinogenes.</title>
        <authorList>
            <person name="Koendjbiharie J.G."/>
            <person name="van Kranenburg R."/>
        </authorList>
    </citation>
    <scope>NUCLEOTIDE SEQUENCE [LARGE SCALE GENOMIC DNA]</scope>
    <source>
        <strain evidence="3 4">DSM 5806</strain>
    </source>
</reference>
<dbReference type="RefSeq" id="WP_103082886.1">
    <property type="nucleotide sequence ID" value="NZ_CP021850.1"/>
</dbReference>
<comment type="caution">
    <text evidence="3">The sequence shown here is derived from an EMBL/GenBank/DDBJ whole genome shotgun (WGS) entry which is preliminary data.</text>
</comment>
<evidence type="ECO:0000256" key="1">
    <source>
        <dbReference type="ARBA" id="ARBA00022801"/>
    </source>
</evidence>
<evidence type="ECO:0000313" key="4">
    <source>
        <dbReference type="Proteomes" id="UP000236151"/>
    </source>
</evidence>
<evidence type="ECO:0000313" key="3">
    <source>
        <dbReference type="EMBL" id="PNT95643.1"/>
    </source>
</evidence>
<dbReference type="SMART" id="SM00646">
    <property type="entry name" value="Ami_3"/>
    <property type="match status" value="1"/>
</dbReference>
<organism evidence="3 4">
    <name type="scientific">Clostridium thermosuccinogenes</name>
    <dbReference type="NCBI Taxonomy" id="84032"/>
    <lineage>
        <taxon>Bacteria</taxon>
        <taxon>Bacillati</taxon>
        <taxon>Bacillota</taxon>
        <taxon>Clostridia</taxon>
        <taxon>Eubacteriales</taxon>
        <taxon>Clostridiaceae</taxon>
        <taxon>Clostridium</taxon>
    </lineage>
</organism>
<dbReference type="KEGG" id="cthd:CDO33_03320"/>
<keyword evidence="1 3" id="KW-0378">Hydrolase</keyword>
<dbReference type="EMBL" id="NIOJ01000062">
    <property type="protein sequence ID" value="PNT95643.1"/>
    <property type="molecule type" value="Genomic_DNA"/>
</dbReference>
<dbReference type="InterPro" id="IPR002508">
    <property type="entry name" value="MurNAc-LAA_cat"/>
</dbReference>
<name>A0A2K2EV59_9CLOT</name>
<accession>A0A2K2EV59</accession>
<evidence type="ECO:0000259" key="2">
    <source>
        <dbReference type="SMART" id="SM00646"/>
    </source>
</evidence>
<dbReference type="PANTHER" id="PTHR30404:SF0">
    <property type="entry name" value="N-ACETYLMURAMOYL-L-ALANINE AMIDASE AMIC"/>
    <property type="match status" value="1"/>
</dbReference>
<dbReference type="SUPFAM" id="SSF53187">
    <property type="entry name" value="Zn-dependent exopeptidases"/>
    <property type="match status" value="1"/>
</dbReference>
<dbReference type="Proteomes" id="UP000236151">
    <property type="component" value="Unassembled WGS sequence"/>
</dbReference>
<dbReference type="GO" id="GO:0030288">
    <property type="term" value="C:outer membrane-bounded periplasmic space"/>
    <property type="evidence" value="ECO:0007669"/>
    <property type="project" value="TreeGrafter"/>
</dbReference>
<dbReference type="CDD" id="cd02696">
    <property type="entry name" value="MurNAc-LAA"/>
    <property type="match status" value="1"/>
</dbReference>
<dbReference type="GO" id="GO:0009253">
    <property type="term" value="P:peptidoglycan catabolic process"/>
    <property type="evidence" value="ECO:0007669"/>
    <property type="project" value="InterPro"/>
</dbReference>
<feature type="domain" description="MurNAc-LAA" evidence="2">
    <location>
        <begin position="119"/>
        <end position="237"/>
    </location>
</feature>
<dbReference type="Gene3D" id="3.40.630.40">
    <property type="entry name" value="Zn-dependent exopeptidases"/>
    <property type="match status" value="1"/>
</dbReference>
<dbReference type="GO" id="GO:0008745">
    <property type="term" value="F:N-acetylmuramoyl-L-alanine amidase activity"/>
    <property type="evidence" value="ECO:0007669"/>
    <property type="project" value="InterPro"/>
</dbReference>
<gene>
    <name evidence="3" type="ORF">CDQ84_16745</name>
</gene>
<sequence>MIVIVRKNNIALILLIFLLSIVIYSLNIWSTDAAVTANDSSVQRVVILDPGHGGEDPGMVSPGGLKEKDINLIIAFKAKELLENDNYKVIMTRTEDKLEYPEGTKGYTAKRKADLLRRKNIMDTSGADIVVSIHLNSFVNDTSQRGAQAFYPHNSPESQKLALCLQKAVKEIVDPNNKRNALVRGKPNETPIIILRDLKTPTAILECGFLSNPEDEKLLATDEHQTKLAMAIKAAVDSYFSGT</sequence>
<proteinExistence type="predicted"/>
<keyword evidence="4" id="KW-1185">Reference proteome</keyword>
<dbReference type="Pfam" id="PF01520">
    <property type="entry name" value="Amidase_3"/>
    <property type="match status" value="1"/>
</dbReference>